<name>A0A8K1I7L6_9PEZI</name>
<keyword evidence="1" id="KW-0812">Transmembrane</keyword>
<feature type="transmembrane region" description="Helical" evidence="1">
    <location>
        <begin position="119"/>
        <end position="137"/>
    </location>
</feature>
<reference evidence="3" key="1">
    <citation type="submission" date="2021-01" db="EMBL/GenBank/DDBJ databases">
        <authorList>
            <person name="Sun H.-H."/>
            <person name="Zhang S."/>
            <person name="Zhang Y.-J."/>
        </authorList>
    </citation>
    <scope>NUCLEOTIDE SEQUENCE</scope>
    <source>
        <strain evidence="3">CMM1</strain>
    </source>
</reference>
<gene>
    <name evidence="3" type="primary">orf147A</name>
</gene>
<evidence type="ECO:0000256" key="2">
    <source>
        <dbReference type="SAM" id="SignalP"/>
    </source>
</evidence>
<proteinExistence type="predicted"/>
<organism evidence="3">
    <name type="scientific">Morchella brunnea</name>
    <dbReference type="NCBI Taxonomy" id="1174671"/>
    <lineage>
        <taxon>Eukaryota</taxon>
        <taxon>Fungi</taxon>
        <taxon>Dikarya</taxon>
        <taxon>Ascomycota</taxon>
        <taxon>Pezizomycotina</taxon>
        <taxon>Pezizomycetes</taxon>
        <taxon>Pezizales</taxon>
        <taxon>Morchellaceae</taxon>
        <taxon>Morchella</taxon>
    </lineage>
</organism>
<dbReference type="RefSeq" id="YP_010218578.1">
    <property type="nucleotide sequence ID" value="NC_058917.1"/>
</dbReference>
<accession>A0A8K1I7L6</accession>
<geneLocation type="mitochondrion" evidence="3"/>
<feature type="signal peptide" evidence="2">
    <location>
        <begin position="1"/>
        <end position="25"/>
    </location>
</feature>
<keyword evidence="3" id="KW-0496">Mitochondrion</keyword>
<evidence type="ECO:0000256" key="1">
    <source>
        <dbReference type="SAM" id="Phobius"/>
    </source>
</evidence>
<sequence>MQGQGQGQARFWLLTKLCRIYFFTLYPVSVPPRTGQNKGQGTVVRCSLRFIISIIDFNNRKSDIFCNKGYEALQDPAAIYVDDRRVQVSVRIIEDDARLRRTSPLGIITLVEYLIDETLVSNFIWFFFYILFFLLVCRLRSWRYSKK</sequence>
<dbReference type="AlphaFoldDB" id="A0A8K1I7L6"/>
<dbReference type="EMBL" id="MW538937">
    <property type="protein sequence ID" value="UBU98346.1"/>
    <property type="molecule type" value="Genomic_DNA"/>
</dbReference>
<keyword evidence="1" id="KW-1133">Transmembrane helix</keyword>
<dbReference type="GeneID" id="68665277"/>
<feature type="chain" id="PRO_5035450402" evidence="2">
    <location>
        <begin position="26"/>
        <end position="147"/>
    </location>
</feature>
<evidence type="ECO:0000313" key="3">
    <source>
        <dbReference type="EMBL" id="UBU98346.1"/>
    </source>
</evidence>
<keyword evidence="1" id="KW-0472">Membrane</keyword>
<keyword evidence="2" id="KW-0732">Signal</keyword>
<protein>
    <submittedName>
        <fullName evidence="3">Uncharacterized protein</fullName>
    </submittedName>
</protein>